<protein>
    <recommendedName>
        <fullName evidence="4 8">Probable 2-phosphosulfolactate phosphatase</fullName>
        <ecNumber evidence="3 8">3.1.3.71</ecNumber>
    </recommendedName>
</protein>
<proteinExistence type="inferred from homology"/>
<evidence type="ECO:0000256" key="1">
    <source>
        <dbReference type="ARBA" id="ARBA00001946"/>
    </source>
</evidence>
<evidence type="ECO:0000256" key="6">
    <source>
        <dbReference type="ARBA" id="ARBA00022842"/>
    </source>
</evidence>
<comment type="catalytic activity">
    <reaction evidence="7 8">
        <text>(2R)-O-phospho-3-sulfolactate + H2O = (2R)-3-sulfolactate + phosphate</text>
        <dbReference type="Rhea" id="RHEA:23416"/>
        <dbReference type="ChEBI" id="CHEBI:15377"/>
        <dbReference type="ChEBI" id="CHEBI:15597"/>
        <dbReference type="ChEBI" id="CHEBI:43474"/>
        <dbReference type="ChEBI" id="CHEBI:58738"/>
        <dbReference type="EC" id="3.1.3.71"/>
    </reaction>
</comment>
<dbReference type="EMBL" id="JAUFQS010000008">
    <property type="protein sequence ID" value="MDN3688152.1"/>
    <property type="molecule type" value="Genomic_DNA"/>
</dbReference>
<dbReference type="HAMAP" id="MF_00490">
    <property type="entry name" value="ComB"/>
    <property type="match status" value="1"/>
</dbReference>
<dbReference type="Proteomes" id="UP001236663">
    <property type="component" value="Unassembled WGS sequence"/>
</dbReference>
<name>A0ABT8C7W0_9BACT</name>
<evidence type="ECO:0000313" key="9">
    <source>
        <dbReference type="EMBL" id="MDN3688152.1"/>
    </source>
</evidence>
<evidence type="ECO:0000256" key="8">
    <source>
        <dbReference type="HAMAP-Rule" id="MF_00490"/>
    </source>
</evidence>
<dbReference type="InterPro" id="IPR036702">
    <property type="entry name" value="ComB-like_sf"/>
</dbReference>
<dbReference type="RefSeq" id="WP_163387055.1">
    <property type="nucleotide sequence ID" value="NZ_JAUFQS010000008.1"/>
</dbReference>
<evidence type="ECO:0000256" key="2">
    <source>
        <dbReference type="ARBA" id="ARBA00009997"/>
    </source>
</evidence>
<organism evidence="9 10">
    <name type="scientific">Cyclobacterium jeungdonense</name>
    <dbReference type="NCBI Taxonomy" id="708087"/>
    <lineage>
        <taxon>Bacteria</taxon>
        <taxon>Pseudomonadati</taxon>
        <taxon>Bacteroidota</taxon>
        <taxon>Cytophagia</taxon>
        <taxon>Cytophagales</taxon>
        <taxon>Cyclobacteriaceae</taxon>
        <taxon>Cyclobacterium</taxon>
    </lineage>
</organism>
<evidence type="ECO:0000256" key="5">
    <source>
        <dbReference type="ARBA" id="ARBA00022801"/>
    </source>
</evidence>
<dbReference type="PANTHER" id="PTHR37311:SF1">
    <property type="entry name" value="2-PHOSPHOSULFOLACTATE PHOSPHATASE-RELATED"/>
    <property type="match status" value="1"/>
</dbReference>
<keyword evidence="10" id="KW-1185">Reference proteome</keyword>
<dbReference type="Pfam" id="PF04029">
    <property type="entry name" value="2-ph_phosp"/>
    <property type="match status" value="1"/>
</dbReference>
<accession>A0ABT8C7W0</accession>
<keyword evidence="6 8" id="KW-0460">Magnesium</keyword>
<gene>
    <name evidence="8" type="primary">comB</name>
    <name evidence="9" type="ORF">QWZ15_09950</name>
</gene>
<evidence type="ECO:0000313" key="10">
    <source>
        <dbReference type="Proteomes" id="UP001236663"/>
    </source>
</evidence>
<reference evidence="10" key="1">
    <citation type="journal article" date="2019" name="Int. J. Syst. Evol. Microbiol.">
        <title>The Global Catalogue of Microorganisms (GCM) 10K type strain sequencing project: providing services to taxonomists for standard genome sequencing and annotation.</title>
        <authorList>
            <consortium name="The Broad Institute Genomics Platform"/>
            <consortium name="The Broad Institute Genome Sequencing Center for Infectious Disease"/>
            <person name="Wu L."/>
            <person name="Ma J."/>
        </authorList>
    </citation>
    <scope>NUCLEOTIDE SEQUENCE [LARGE SCALE GENOMIC DNA]</scope>
    <source>
        <strain evidence="10">CECT 7706</strain>
    </source>
</reference>
<comment type="cofactor">
    <cofactor evidence="1 8">
        <name>Mg(2+)</name>
        <dbReference type="ChEBI" id="CHEBI:18420"/>
    </cofactor>
</comment>
<dbReference type="PANTHER" id="PTHR37311">
    <property type="entry name" value="2-PHOSPHOSULFOLACTATE PHOSPHATASE-RELATED"/>
    <property type="match status" value="1"/>
</dbReference>
<dbReference type="InterPro" id="IPR005238">
    <property type="entry name" value="ComB-like"/>
</dbReference>
<evidence type="ECO:0000256" key="3">
    <source>
        <dbReference type="ARBA" id="ARBA00012953"/>
    </source>
</evidence>
<sequence>MRKIETCISPDLVHLHDLEGKTVVVVDIFRASSTMVTALSNGVHCIKPLKDLEECRSYKDQNWLIAGERDGKQAEGFDLGNSPLAFLDNIFAGKNLAMTTTNGTRAISLAENDSREILIGAFLNLQATVDYLKGTTNDVLVLCAGWKGKFNLEDSLFAGALSLELGWKHNCDATLAMEALFQKAEKNLTGFLQKASHTKRLQNHQLEKDIDFCLHLNKYRSVIYLDSGLLKMKPSEKNKKRLSQQKNSLNS</sequence>
<evidence type="ECO:0000256" key="4">
    <source>
        <dbReference type="ARBA" id="ARBA00021948"/>
    </source>
</evidence>
<dbReference type="EC" id="3.1.3.71" evidence="3 8"/>
<dbReference type="Gene3D" id="3.90.1560.10">
    <property type="entry name" value="ComB-like"/>
    <property type="match status" value="1"/>
</dbReference>
<dbReference type="SUPFAM" id="SSF142823">
    <property type="entry name" value="ComB-like"/>
    <property type="match status" value="1"/>
</dbReference>
<comment type="caution">
    <text evidence="9">The sequence shown here is derived from an EMBL/GenBank/DDBJ whole genome shotgun (WGS) entry which is preliminary data.</text>
</comment>
<comment type="similarity">
    <text evidence="2 8">Belongs to the ComB family.</text>
</comment>
<keyword evidence="5 8" id="KW-0378">Hydrolase</keyword>
<evidence type="ECO:0000256" key="7">
    <source>
        <dbReference type="ARBA" id="ARBA00033711"/>
    </source>
</evidence>